<dbReference type="RefSeq" id="WP_079638447.1">
    <property type="nucleotide sequence ID" value="NZ_FUYP01000009.1"/>
</dbReference>
<evidence type="ECO:0000259" key="18">
    <source>
        <dbReference type="Pfam" id="PF07715"/>
    </source>
</evidence>
<dbReference type="NCBIfam" id="NF007349">
    <property type="entry name" value="PRK09840.1"/>
    <property type="match status" value="1"/>
</dbReference>
<evidence type="ECO:0000259" key="17">
    <source>
        <dbReference type="Pfam" id="PF00593"/>
    </source>
</evidence>
<evidence type="ECO:0000256" key="8">
    <source>
        <dbReference type="ARBA" id="ARBA00023004"/>
    </source>
</evidence>
<dbReference type="NCBIfam" id="TIGR01783">
    <property type="entry name" value="TonB-siderophor"/>
    <property type="match status" value="1"/>
</dbReference>
<evidence type="ECO:0000256" key="14">
    <source>
        <dbReference type="PROSITE-ProRule" id="PRU01360"/>
    </source>
</evidence>
<keyword evidence="5" id="KW-0410">Iron transport</keyword>
<feature type="domain" description="TonB-dependent receptor plug" evidence="18">
    <location>
        <begin position="73"/>
        <end position="174"/>
    </location>
</feature>
<dbReference type="SUPFAM" id="SSF56935">
    <property type="entry name" value="Porins"/>
    <property type="match status" value="1"/>
</dbReference>
<dbReference type="PROSITE" id="PS51257">
    <property type="entry name" value="PROKAR_LIPOPROTEIN"/>
    <property type="match status" value="1"/>
</dbReference>
<dbReference type="GO" id="GO:0015891">
    <property type="term" value="P:siderophore transport"/>
    <property type="evidence" value="ECO:0007669"/>
    <property type="project" value="InterPro"/>
</dbReference>
<evidence type="ECO:0000256" key="6">
    <source>
        <dbReference type="ARBA" id="ARBA00022692"/>
    </source>
</evidence>
<keyword evidence="7 16" id="KW-0732">Signal</keyword>
<evidence type="ECO:0000256" key="11">
    <source>
        <dbReference type="ARBA" id="ARBA00023136"/>
    </source>
</evidence>
<dbReference type="InterPro" id="IPR036942">
    <property type="entry name" value="Beta-barrel_TonB_sf"/>
</dbReference>
<keyword evidence="13 14" id="KW-0998">Cell outer membrane</keyword>
<evidence type="ECO:0000256" key="12">
    <source>
        <dbReference type="ARBA" id="ARBA00023170"/>
    </source>
</evidence>
<evidence type="ECO:0000256" key="15">
    <source>
        <dbReference type="RuleBase" id="RU003357"/>
    </source>
</evidence>
<dbReference type="GO" id="GO:0038023">
    <property type="term" value="F:signaling receptor activity"/>
    <property type="evidence" value="ECO:0007669"/>
    <property type="project" value="InterPro"/>
</dbReference>
<dbReference type="Pfam" id="PF00593">
    <property type="entry name" value="TonB_dep_Rec_b-barrel"/>
    <property type="match status" value="1"/>
</dbReference>
<evidence type="ECO:0000256" key="16">
    <source>
        <dbReference type="SAM" id="SignalP"/>
    </source>
</evidence>
<accession>A0A1T5CC60</accession>
<evidence type="ECO:0000256" key="5">
    <source>
        <dbReference type="ARBA" id="ARBA00022496"/>
    </source>
</evidence>
<organism evidence="19 20">
    <name type="scientific">Sphingopyxis flava</name>
    <dbReference type="NCBI Taxonomy" id="1507287"/>
    <lineage>
        <taxon>Bacteria</taxon>
        <taxon>Pseudomonadati</taxon>
        <taxon>Pseudomonadota</taxon>
        <taxon>Alphaproteobacteria</taxon>
        <taxon>Sphingomonadales</taxon>
        <taxon>Sphingomonadaceae</taxon>
        <taxon>Sphingopyxis</taxon>
    </lineage>
</organism>
<dbReference type="PANTHER" id="PTHR32552:SF89">
    <property type="entry name" value="CATECHOLATE SIDEROPHORE RECEPTOR FIU"/>
    <property type="match status" value="1"/>
</dbReference>
<evidence type="ECO:0000256" key="3">
    <source>
        <dbReference type="ARBA" id="ARBA00022448"/>
    </source>
</evidence>
<feature type="domain" description="TonB-dependent receptor-like beta-barrel" evidence="17">
    <location>
        <begin position="293"/>
        <end position="736"/>
    </location>
</feature>
<dbReference type="CDD" id="cd01347">
    <property type="entry name" value="ligand_gated_channel"/>
    <property type="match status" value="1"/>
</dbReference>
<evidence type="ECO:0000256" key="4">
    <source>
        <dbReference type="ARBA" id="ARBA00022452"/>
    </source>
</evidence>
<protein>
    <submittedName>
        <fullName evidence="19">Catecholate siderophore receptor</fullName>
    </submittedName>
</protein>
<dbReference type="Pfam" id="PF07715">
    <property type="entry name" value="Plug"/>
    <property type="match status" value="1"/>
</dbReference>
<feature type="chain" id="PRO_5013273192" evidence="16">
    <location>
        <begin position="27"/>
        <end position="768"/>
    </location>
</feature>
<keyword evidence="8" id="KW-0408">Iron</keyword>
<dbReference type="AlphaFoldDB" id="A0A1T5CC60"/>
<dbReference type="OrthoDB" id="9760333at2"/>
<evidence type="ECO:0000313" key="19">
    <source>
        <dbReference type="EMBL" id="SKB57048.1"/>
    </source>
</evidence>
<sequence length="768" mass="81797">MSILRLRETMSAAAPAYLALSCFGFAASPAAAQESEQQTKQPVLGGVTVIDTAIAEDGYKVDRPSSPKFTQPLRDTPQTIQIIDKQLFTEQGATTLSEVLRNSPGVGTFYAGENGNTTSGDSVRMRGFDTSSSIFVDGIRDLGAISRDVFNTDAVEVAKGPAGTDNGRTSPTGAINMVSKRASLESALSGALSVGTDGQRRVTADVNQTLGALSSSALRLNLLWQDSDVAGRDHVENQRVGLAASLGLGLDSSTRAWLNLLYVDQDNIPDGYVPTIALPGWQPQAGLEPLAGHPVDSKNFYGTRKDHDDVTAQMATLIIEHDFSDSVRLTNVARAGETRQDYLLTAFMSTGANISGDPANPDDLSAYRMTRGNPTIRDSRNRILTNQLNLRADFATGAVEHNLSIGAEITGEKQILYSHSAAGTLPPANLYSPDWNDTGDYTHSRNGAAARGKTNTLAFYAFDTAKLFSGLLLVTGGVRIDHYKTSFFSNAVCNNGTGRGAVPCGTAPLGSIVTTADLESKDTLFSWKLGAVLKPAEPVSLYVNYAISQQPPGGEAFTLATGDNANNPDFAPQKAKTIEAGLKWDLLDGALAFNAALFQTRVLNEINAADPSDIQSGSKRVRGLELSLVGNITDAWSISAGYAHQKTKVTNGNPVAVDGTSGLTYAPDDSFSSWTSYRTPFGLEVAGGVRYTSGMRRGTDGAVGTPPRTEGYTVVDAMLGYAITDNIMLRANAYNLFDKDYVAAINKSGYRYVPGQPQTFLLSADFRF</sequence>
<dbReference type="Gene3D" id="2.40.170.20">
    <property type="entry name" value="TonB-dependent receptor, beta-barrel domain"/>
    <property type="match status" value="1"/>
</dbReference>
<comment type="similarity">
    <text evidence="2 14 15">Belongs to the TonB-dependent receptor family.</text>
</comment>
<feature type="signal peptide" evidence="16">
    <location>
        <begin position="1"/>
        <end position="26"/>
    </location>
</feature>
<evidence type="ECO:0000256" key="9">
    <source>
        <dbReference type="ARBA" id="ARBA00023065"/>
    </source>
</evidence>
<dbReference type="EMBL" id="FUYP01000009">
    <property type="protein sequence ID" value="SKB57048.1"/>
    <property type="molecule type" value="Genomic_DNA"/>
</dbReference>
<keyword evidence="12 19" id="KW-0675">Receptor</keyword>
<keyword evidence="9" id="KW-0406">Ion transport</keyword>
<dbReference type="Gene3D" id="2.170.130.10">
    <property type="entry name" value="TonB-dependent receptor, plug domain"/>
    <property type="match status" value="1"/>
</dbReference>
<keyword evidence="11 14" id="KW-0472">Membrane</keyword>
<dbReference type="InterPro" id="IPR039426">
    <property type="entry name" value="TonB-dep_rcpt-like"/>
</dbReference>
<keyword evidence="4 14" id="KW-1134">Transmembrane beta strand</keyword>
<keyword evidence="3 14" id="KW-0813">Transport</keyword>
<name>A0A1T5CC60_9SPHN</name>
<dbReference type="InterPro" id="IPR000531">
    <property type="entry name" value="Beta-barrel_TonB"/>
</dbReference>
<gene>
    <name evidence="19" type="ORF">SAMN06295937_1009143</name>
</gene>
<evidence type="ECO:0000256" key="10">
    <source>
        <dbReference type="ARBA" id="ARBA00023077"/>
    </source>
</evidence>
<evidence type="ECO:0000256" key="7">
    <source>
        <dbReference type="ARBA" id="ARBA00022729"/>
    </source>
</evidence>
<evidence type="ECO:0000313" key="20">
    <source>
        <dbReference type="Proteomes" id="UP000190044"/>
    </source>
</evidence>
<keyword evidence="20" id="KW-1185">Reference proteome</keyword>
<dbReference type="InterPro" id="IPR037066">
    <property type="entry name" value="Plug_dom_sf"/>
</dbReference>
<dbReference type="InterPro" id="IPR012910">
    <property type="entry name" value="Plug_dom"/>
</dbReference>
<reference evidence="20" key="1">
    <citation type="submission" date="2017-02" db="EMBL/GenBank/DDBJ databases">
        <authorList>
            <person name="Varghese N."/>
            <person name="Submissions S."/>
        </authorList>
    </citation>
    <scope>NUCLEOTIDE SEQUENCE [LARGE SCALE GENOMIC DNA]</scope>
    <source>
        <strain evidence="20">R11H</strain>
    </source>
</reference>
<evidence type="ECO:0000256" key="1">
    <source>
        <dbReference type="ARBA" id="ARBA00004571"/>
    </source>
</evidence>
<dbReference type="GO" id="GO:0009279">
    <property type="term" value="C:cell outer membrane"/>
    <property type="evidence" value="ECO:0007669"/>
    <property type="project" value="UniProtKB-SubCell"/>
</dbReference>
<proteinExistence type="inferred from homology"/>
<dbReference type="PANTHER" id="PTHR32552">
    <property type="entry name" value="FERRICHROME IRON RECEPTOR-RELATED"/>
    <property type="match status" value="1"/>
</dbReference>
<dbReference type="GO" id="GO:0015344">
    <property type="term" value="F:siderophore uptake transmembrane transporter activity"/>
    <property type="evidence" value="ECO:0007669"/>
    <property type="project" value="TreeGrafter"/>
</dbReference>
<keyword evidence="10 15" id="KW-0798">TonB box</keyword>
<evidence type="ECO:0000256" key="2">
    <source>
        <dbReference type="ARBA" id="ARBA00009810"/>
    </source>
</evidence>
<evidence type="ECO:0000256" key="13">
    <source>
        <dbReference type="ARBA" id="ARBA00023237"/>
    </source>
</evidence>
<keyword evidence="6 14" id="KW-0812">Transmembrane</keyword>
<dbReference type="InterPro" id="IPR010105">
    <property type="entry name" value="TonB_sidphr_rcpt"/>
</dbReference>
<comment type="subcellular location">
    <subcellularLocation>
        <location evidence="1 14">Cell outer membrane</location>
        <topology evidence="1 14">Multi-pass membrane protein</topology>
    </subcellularLocation>
</comment>
<dbReference type="Proteomes" id="UP000190044">
    <property type="component" value="Unassembled WGS sequence"/>
</dbReference>
<dbReference type="PROSITE" id="PS52016">
    <property type="entry name" value="TONB_DEPENDENT_REC_3"/>
    <property type="match status" value="1"/>
</dbReference>